<reference evidence="2 3" key="1">
    <citation type="submission" date="2015-09" db="EMBL/GenBank/DDBJ databases">
        <title>Draft Genome Sequence of the Strain BR 3267 (Bradyrhizobium yuanmingense) recommended as inoculant for cowpea in Brazil.</title>
        <authorList>
            <person name="Simoes-Araujo J.L."/>
            <person name="Zilli J.E."/>
        </authorList>
    </citation>
    <scope>NUCLEOTIDE SEQUENCE [LARGE SCALE GENOMIC DNA]</scope>
    <source>
        <strain evidence="2 3">BR3267</strain>
    </source>
</reference>
<gene>
    <name evidence="2" type="ORF">AOQ72_09240</name>
</gene>
<evidence type="ECO:0000313" key="3">
    <source>
        <dbReference type="Proteomes" id="UP000051380"/>
    </source>
</evidence>
<accession>A0A0R3CVH7</accession>
<dbReference type="Proteomes" id="UP000051380">
    <property type="component" value="Unassembled WGS sequence"/>
</dbReference>
<comment type="caution">
    <text evidence="2">The sequence shown here is derived from an EMBL/GenBank/DDBJ whole genome shotgun (WGS) entry which is preliminary data.</text>
</comment>
<dbReference type="STRING" id="108015.GA0061099_1007367"/>
<organism evidence="2 3">
    <name type="scientific">Bradyrhizobium yuanmingense</name>
    <dbReference type="NCBI Taxonomy" id="108015"/>
    <lineage>
        <taxon>Bacteria</taxon>
        <taxon>Pseudomonadati</taxon>
        <taxon>Pseudomonadota</taxon>
        <taxon>Alphaproteobacteria</taxon>
        <taxon>Hyphomicrobiales</taxon>
        <taxon>Nitrobacteraceae</taxon>
        <taxon>Bradyrhizobium</taxon>
    </lineage>
</organism>
<feature type="compositionally biased region" description="Basic and acidic residues" evidence="1">
    <location>
        <begin position="278"/>
        <end position="291"/>
    </location>
</feature>
<protein>
    <submittedName>
        <fullName evidence="2">Uncharacterized protein</fullName>
    </submittedName>
</protein>
<evidence type="ECO:0000313" key="2">
    <source>
        <dbReference type="EMBL" id="KRQ01625.1"/>
    </source>
</evidence>
<sequence length="353" mass="39611">MEATMEQDLPKQTARTRSPVKAAGIWQRIQSWDSRLSVTKGLTAVTLLTGFLGGYFQYLNSYEQKVGEQAKADMQKATDTFLEISDAFADVQIQQETMLREQFGSLKAQASPAFIPVDSKTFGSFSDYWKARTSLRRNGAIFARKAEIYIDWPSDLGRDPAAEHTLDQDPLTATLLTKYNFDCDSDANLPQFKGAIFNGADPGRPSDELCNDPTANGLKSYVNLCARRADGEIDALQKVVTINWWSAKHHVLVMHHCFEVLRGGPNALQAPASGNDVPNDRKLDKPRDSNEHRLQLQARRLDAFMTLTMAQLDRIRVRYRPTGFFCHVPLARDAIGYFSNQCLPNQPVTSERS</sequence>
<proteinExistence type="predicted"/>
<dbReference type="AlphaFoldDB" id="A0A0R3CVH7"/>
<dbReference type="EMBL" id="LJYF01000004">
    <property type="protein sequence ID" value="KRQ01625.1"/>
    <property type="molecule type" value="Genomic_DNA"/>
</dbReference>
<evidence type="ECO:0000256" key="1">
    <source>
        <dbReference type="SAM" id="MobiDB-lite"/>
    </source>
</evidence>
<feature type="region of interest" description="Disordered" evidence="1">
    <location>
        <begin position="269"/>
        <end position="291"/>
    </location>
</feature>
<name>A0A0R3CVH7_9BRAD</name>